<comment type="caution">
    <text evidence="1">The sequence shown here is derived from an EMBL/GenBank/DDBJ whole genome shotgun (WGS) entry which is preliminary data.</text>
</comment>
<accession>A0A833ZLA8</accession>
<evidence type="ECO:0000313" key="1">
    <source>
        <dbReference type="EMBL" id="KAF6094664.1"/>
    </source>
</evidence>
<reference evidence="1 2" key="1">
    <citation type="journal article" date="2020" name="Nature">
        <title>Six reference-quality genomes reveal evolution of bat adaptations.</title>
        <authorList>
            <person name="Jebb D."/>
            <person name="Huang Z."/>
            <person name="Pippel M."/>
            <person name="Hughes G.M."/>
            <person name="Lavrichenko K."/>
            <person name="Devanna P."/>
            <person name="Winkler S."/>
            <person name="Jermiin L.S."/>
            <person name="Skirmuntt E.C."/>
            <person name="Katzourakis A."/>
            <person name="Burkitt-Gray L."/>
            <person name="Ray D.A."/>
            <person name="Sullivan K.A.M."/>
            <person name="Roscito J.G."/>
            <person name="Kirilenko B.M."/>
            <person name="Davalos L.M."/>
            <person name="Corthals A.P."/>
            <person name="Power M.L."/>
            <person name="Jones G."/>
            <person name="Ransome R.D."/>
            <person name="Dechmann D.K.N."/>
            <person name="Locatelli A.G."/>
            <person name="Puechmaille S.J."/>
            <person name="Fedrigo O."/>
            <person name="Jarvis E.D."/>
            <person name="Hiller M."/>
            <person name="Vernes S.C."/>
            <person name="Myers E.W."/>
            <person name="Teeling E.C."/>
        </authorList>
    </citation>
    <scope>NUCLEOTIDE SEQUENCE [LARGE SCALE GENOMIC DNA]</scope>
    <source>
        <strain evidence="1">Bat1K_MPI-CBG_1</strain>
    </source>
</reference>
<protein>
    <submittedName>
        <fullName evidence="1">Uncharacterized protein</fullName>
    </submittedName>
</protein>
<proteinExistence type="predicted"/>
<dbReference type="EMBL" id="JABVXQ010000008">
    <property type="protein sequence ID" value="KAF6094664.1"/>
    <property type="molecule type" value="Genomic_DNA"/>
</dbReference>
<gene>
    <name evidence="1" type="ORF">HJG60_011774</name>
</gene>
<evidence type="ECO:0000313" key="2">
    <source>
        <dbReference type="Proteomes" id="UP000664940"/>
    </source>
</evidence>
<sequence>MGCSPLLGLSWTPGSCSSGKTHPRDPSWTAWPWSLLPGRETSWPPWGGLWGGAGPSPAPWVRLCLPPCGQPPCKGLWKAPSLGNIRQCFPVELSRAMNYFMPVLSNTVSRAAGHWAPEALLGAGPSSRRPPGRHLCWTRVGPSLFGYLVG</sequence>
<dbReference type="Proteomes" id="UP000664940">
    <property type="component" value="Unassembled WGS sequence"/>
</dbReference>
<organism evidence="1 2">
    <name type="scientific">Phyllostomus discolor</name>
    <name type="common">pale spear-nosed bat</name>
    <dbReference type="NCBI Taxonomy" id="89673"/>
    <lineage>
        <taxon>Eukaryota</taxon>
        <taxon>Metazoa</taxon>
        <taxon>Chordata</taxon>
        <taxon>Craniata</taxon>
        <taxon>Vertebrata</taxon>
        <taxon>Euteleostomi</taxon>
        <taxon>Mammalia</taxon>
        <taxon>Eutheria</taxon>
        <taxon>Laurasiatheria</taxon>
        <taxon>Chiroptera</taxon>
        <taxon>Yangochiroptera</taxon>
        <taxon>Phyllostomidae</taxon>
        <taxon>Phyllostominae</taxon>
        <taxon>Phyllostomus</taxon>
    </lineage>
</organism>
<dbReference type="AlphaFoldDB" id="A0A833ZLA8"/>
<name>A0A833ZLA8_9CHIR</name>